<dbReference type="CDD" id="cd03677">
    <property type="entry name" value="MM_CoA_mutase_beta"/>
    <property type="match status" value="1"/>
</dbReference>
<protein>
    <submittedName>
        <fullName evidence="7">Methylmalonyl-CoA mutase small subunit</fullName>
    </submittedName>
</protein>
<dbReference type="InterPro" id="IPR006099">
    <property type="entry name" value="MeMalonylCoA_mutase_a/b_cat"/>
</dbReference>
<evidence type="ECO:0000256" key="3">
    <source>
        <dbReference type="ARBA" id="ARBA00022628"/>
    </source>
</evidence>
<evidence type="ECO:0000256" key="2">
    <source>
        <dbReference type="ARBA" id="ARBA00008465"/>
    </source>
</evidence>
<sequence>MSNSTTFFDAFPPVATDEWEARITKDLDGADYKKKLRWDTGEGLSVLPFYRQEDLQELETATPIINTVHHPWEARAHITGLTAADANTAVREALQSGADAVQLSVKASCYSTKEIRITGLPIQNQADFSTLTTGISLEQTPLHIDAGILSPGLLAMLWQEVRQQSLSADDITGTICYDPIANLLQSKQALKSDELSKSITEIASFTQQHLSNIRPLGVDARLYHHSGATIVQELAFALASATGYLAALTEHGLSVEEAADMLHFNVAIGSKYFLEISKIRALRLLWDNLLEAFHGNAEQTPAYIHAATSLYNKTVYDPYTNMLRTSTEGMSAVIGGCDALTILPFDELFQQPDNFSLRMARNSQTIMREEAYLHKVQDPSAGSYYIEQITHGLAREAWQLFQDIEEQGGMREAIEKGFVQSAIEQSRQQRDQDIATRHRVFVGTNQYPNTKRPPKKGKAAAQKRIALNTTGREFNITDPFSITELSDCFANGATLGDVIPQYISASKTDIQLLKPYRGPQAFETLRRATEQHDTTPTVLNLPIGDPQIRKARSSFSNNLFGCIGYHIEDPIGFEDTTEAIRAIEREQPEVAVLCSSDKAYKQLVPELCHKLNQASHRPLLVLAGYPKEQVDSYKQAGIDLFVYSGCNVLEILKEVQQKLNIIKNGQ</sequence>
<dbReference type="EMBL" id="JAGGJA010000017">
    <property type="protein sequence ID" value="MCW9708766.1"/>
    <property type="molecule type" value="Genomic_DNA"/>
</dbReference>
<dbReference type="PANTHER" id="PTHR48101">
    <property type="entry name" value="METHYLMALONYL-COA MUTASE, MITOCHONDRIAL-RELATED"/>
    <property type="match status" value="1"/>
</dbReference>
<comment type="caution">
    <text evidence="7">The sequence shown here is derived from an EMBL/GenBank/DDBJ whole genome shotgun (WGS) entry which is preliminary data.</text>
</comment>
<reference evidence="7 8" key="1">
    <citation type="submission" date="2021-03" db="EMBL/GenBank/DDBJ databases">
        <title>Aliifodinibius sp. nov., a new bacterium isolated from saline soil.</title>
        <authorList>
            <person name="Galisteo C."/>
            <person name="De La Haba R."/>
            <person name="Sanchez-Porro C."/>
            <person name="Ventosa A."/>
        </authorList>
    </citation>
    <scope>NUCLEOTIDE SEQUENCE [LARGE SCALE GENOMIC DNA]</scope>
    <source>
        <strain evidence="7 8">1BSP15-2V2</strain>
    </source>
</reference>
<dbReference type="PANTHER" id="PTHR48101:SF1">
    <property type="entry name" value="METHYLMALONYL-COA MUTASE, LARGE SUBUNIT"/>
    <property type="match status" value="1"/>
</dbReference>
<evidence type="ECO:0000313" key="8">
    <source>
        <dbReference type="Proteomes" id="UP001207918"/>
    </source>
</evidence>
<dbReference type="Pfam" id="PF01642">
    <property type="entry name" value="MM_CoA_mutase"/>
    <property type="match status" value="1"/>
</dbReference>
<organism evidence="7 8">
    <name type="scientific">Fodinibius salsisoli</name>
    <dbReference type="NCBI Taxonomy" id="2820877"/>
    <lineage>
        <taxon>Bacteria</taxon>
        <taxon>Pseudomonadati</taxon>
        <taxon>Balneolota</taxon>
        <taxon>Balneolia</taxon>
        <taxon>Balneolales</taxon>
        <taxon>Balneolaceae</taxon>
        <taxon>Fodinibius</taxon>
    </lineage>
</organism>
<dbReference type="Proteomes" id="UP001207918">
    <property type="component" value="Unassembled WGS sequence"/>
</dbReference>
<gene>
    <name evidence="7" type="ORF">J6I44_18040</name>
</gene>
<evidence type="ECO:0000259" key="6">
    <source>
        <dbReference type="Pfam" id="PF01642"/>
    </source>
</evidence>
<evidence type="ECO:0000256" key="1">
    <source>
        <dbReference type="ARBA" id="ARBA00001922"/>
    </source>
</evidence>
<keyword evidence="4" id="KW-0413">Isomerase</keyword>
<evidence type="ECO:0000256" key="4">
    <source>
        <dbReference type="ARBA" id="ARBA00023235"/>
    </source>
</evidence>
<proteinExistence type="inferred from homology"/>
<dbReference type="Gene3D" id="3.20.20.240">
    <property type="entry name" value="Methylmalonyl-CoA mutase"/>
    <property type="match status" value="1"/>
</dbReference>
<dbReference type="SUPFAM" id="SSF51703">
    <property type="entry name" value="Cobalamin (vitamin B12)-dependent enzymes"/>
    <property type="match status" value="1"/>
</dbReference>
<comment type="similarity">
    <text evidence="2">Belongs to the methylmalonyl-CoA mutase family.</text>
</comment>
<dbReference type="SUPFAM" id="SSF52242">
    <property type="entry name" value="Cobalamin (vitamin B12)-binding domain"/>
    <property type="match status" value="1"/>
</dbReference>
<dbReference type="InterPro" id="IPR036724">
    <property type="entry name" value="Cobalamin-bd_sf"/>
</dbReference>
<dbReference type="Gene3D" id="3.40.50.280">
    <property type="entry name" value="Cobalamin-binding domain"/>
    <property type="match status" value="1"/>
</dbReference>
<keyword evidence="5" id="KW-0170">Cobalt</keyword>
<name>A0ABT3PSD6_9BACT</name>
<keyword evidence="3" id="KW-0846">Cobalamin</keyword>
<dbReference type="RefSeq" id="WP_265767575.1">
    <property type="nucleotide sequence ID" value="NZ_JAGGJA010000017.1"/>
</dbReference>
<keyword evidence="8" id="KW-1185">Reference proteome</keyword>
<feature type="domain" description="Methylmalonyl-CoA mutase alpha/beta chain catalytic" evidence="6">
    <location>
        <begin position="69"/>
        <end position="454"/>
    </location>
</feature>
<comment type="cofactor">
    <cofactor evidence="1">
        <name>adenosylcob(III)alamin</name>
        <dbReference type="ChEBI" id="CHEBI:18408"/>
    </cofactor>
</comment>
<dbReference type="InterPro" id="IPR016176">
    <property type="entry name" value="Cbl-dep_enz_cat"/>
</dbReference>
<evidence type="ECO:0000313" key="7">
    <source>
        <dbReference type="EMBL" id="MCW9708766.1"/>
    </source>
</evidence>
<evidence type="ECO:0000256" key="5">
    <source>
        <dbReference type="ARBA" id="ARBA00023285"/>
    </source>
</evidence>
<accession>A0ABT3PSD6</accession>